<keyword evidence="3" id="KW-0547">Nucleotide-binding</keyword>
<evidence type="ECO:0000313" key="8">
    <source>
        <dbReference type="EMBL" id="KAK9734114.1"/>
    </source>
</evidence>
<dbReference type="InterPro" id="IPR011009">
    <property type="entry name" value="Kinase-like_dom_sf"/>
</dbReference>
<gene>
    <name evidence="8" type="ORF">RND81_04G115800</name>
</gene>
<dbReference type="InterPro" id="IPR000719">
    <property type="entry name" value="Prot_kinase_dom"/>
</dbReference>
<name>A0AAW1LK96_SAPOF</name>
<dbReference type="FunFam" id="3.30.200.20:FF:000162">
    <property type="entry name" value="Adenine nucleotide alpha hydrolase-like domain kinase"/>
    <property type="match status" value="1"/>
</dbReference>
<feature type="domain" description="Protein kinase" evidence="7">
    <location>
        <begin position="430"/>
        <end position="708"/>
    </location>
</feature>
<evidence type="ECO:0000256" key="4">
    <source>
        <dbReference type="ARBA" id="ARBA00022786"/>
    </source>
</evidence>
<feature type="compositionally biased region" description="Basic and acidic residues" evidence="6">
    <location>
        <begin position="215"/>
        <end position="231"/>
    </location>
</feature>
<dbReference type="GO" id="GO:0005524">
    <property type="term" value="F:ATP binding"/>
    <property type="evidence" value="ECO:0007669"/>
    <property type="project" value="UniProtKB-KW"/>
</dbReference>
<dbReference type="Proteomes" id="UP001443914">
    <property type="component" value="Unassembled WGS sequence"/>
</dbReference>
<evidence type="ECO:0000256" key="3">
    <source>
        <dbReference type="ARBA" id="ARBA00022741"/>
    </source>
</evidence>
<organism evidence="8 9">
    <name type="scientific">Saponaria officinalis</name>
    <name type="common">Common soapwort</name>
    <name type="synonym">Lychnis saponaria</name>
    <dbReference type="NCBI Taxonomy" id="3572"/>
    <lineage>
        <taxon>Eukaryota</taxon>
        <taxon>Viridiplantae</taxon>
        <taxon>Streptophyta</taxon>
        <taxon>Embryophyta</taxon>
        <taxon>Tracheophyta</taxon>
        <taxon>Spermatophyta</taxon>
        <taxon>Magnoliopsida</taxon>
        <taxon>eudicotyledons</taxon>
        <taxon>Gunneridae</taxon>
        <taxon>Pentapetalae</taxon>
        <taxon>Caryophyllales</taxon>
        <taxon>Caryophyllaceae</taxon>
        <taxon>Caryophylleae</taxon>
        <taxon>Saponaria</taxon>
    </lineage>
</organism>
<feature type="compositionally biased region" description="Low complexity" evidence="6">
    <location>
        <begin position="738"/>
        <end position="748"/>
    </location>
</feature>
<dbReference type="Gene3D" id="3.30.200.20">
    <property type="entry name" value="Phosphorylase Kinase, domain 1"/>
    <property type="match status" value="1"/>
</dbReference>
<keyword evidence="4" id="KW-0833">Ubl conjugation pathway</keyword>
<dbReference type="SUPFAM" id="SSF56112">
    <property type="entry name" value="Protein kinase-like (PK-like)"/>
    <property type="match status" value="1"/>
</dbReference>
<dbReference type="CDD" id="cd01989">
    <property type="entry name" value="USP_STK_Ubox_N"/>
    <property type="match status" value="1"/>
</dbReference>
<proteinExistence type="predicted"/>
<dbReference type="PANTHER" id="PTHR45647">
    <property type="entry name" value="OS02G0152300 PROTEIN"/>
    <property type="match status" value="1"/>
</dbReference>
<evidence type="ECO:0000256" key="1">
    <source>
        <dbReference type="ARBA" id="ARBA00000900"/>
    </source>
</evidence>
<dbReference type="InterPro" id="IPR001245">
    <property type="entry name" value="Ser-Thr/Tyr_kinase_cat_dom"/>
</dbReference>
<dbReference type="InterPro" id="IPR006016">
    <property type="entry name" value="UspA"/>
</dbReference>
<dbReference type="EMBL" id="JBDFQZ010000004">
    <property type="protein sequence ID" value="KAK9734114.1"/>
    <property type="molecule type" value="Genomic_DNA"/>
</dbReference>
<dbReference type="PANTHER" id="PTHR45647:SF84">
    <property type="entry name" value="U-BOX DOMAIN-CONTAINING PROTEIN 35-LIKE"/>
    <property type="match status" value="1"/>
</dbReference>
<dbReference type="PROSITE" id="PS50011">
    <property type="entry name" value="PROTEIN_KINASE_DOM"/>
    <property type="match status" value="1"/>
</dbReference>
<dbReference type="Pfam" id="PF07714">
    <property type="entry name" value="PK_Tyr_Ser-Thr"/>
    <property type="match status" value="1"/>
</dbReference>
<feature type="compositionally biased region" description="Basic and acidic residues" evidence="6">
    <location>
        <begin position="363"/>
        <end position="387"/>
    </location>
</feature>
<dbReference type="SMART" id="SM00220">
    <property type="entry name" value="S_TKc"/>
    <property type="match status" value="1"/>
</dbReference>
<evidence type="ECO:0000256" key="5">
    <source>
        <dbReference type="ARBA" id="ARBA00022840"/>
    </source>
</evidence>
<dbReference type="GO" id="GO:0061630">
    <property type="term" value="F:ubiquitin protein ligase activity"/>
    <property type="evidence" value="ECO:0007669"/>
    <property type="project" value="UniProtKB-EC"/>
</dbReference>
<dbReference type="Pfam" id="PF00582">
    <property type="entry name" value="Usp"/>
    <property type="match status" value="1"/>
</dbReference>
<protein>
    <recommendedName>
        <fullName evidence="2">RING-type E3 ubiquitin transferase</fullName>
        <ecNumber evidence="2">2.3.2.27</ecNumber>
    </recommendedName>
</protein>
<comment type="caution">
    <text evidence="8">The sequence shown here is derived from an EMBL/GenBank/DDBJ whole genome shotgun (WGS) entry which is preliminary data.</text>
</comment>
<dbReference type="GO" id="GO:0004672">
    <property type="term" value="F:protein kinase activity"/>
    <property type="evidence" value="ECO:0007669"/>
    <property type="project" value="InterPro"/>
</dbReference>
<evidence type="ECO:0000259" key="7">
    <source>
        <dbReference type="PROSITE" id="PS50011"/>
    </source>
</evidence>
<dbReference type="InterPro" id="IPR014729">
    <property type="entry name" value="Rossmann-like_a/b/a_fold"/>
</dbReference>
<feature type="region of interest" description="Disordered" evidence="6">
    <location>
        <begin position="189"/>
        <end position="231"/>
    </location>
</feature>
<feature type="region of interest" description="Disordered" evidence="6">
    <location>
        <begin position="715"/>
        <end position="754"/>
    </location>
</feature>
<keyword evidence="9" id="KW-1185">Reference proteome</keyword>
<reference evidence="8" key="1">
    <citation type="submission" date="2024-03" db="EMBL/GenBank/DDBJ databases">
        <title>WGS assembly of Saponaria officinalis var. Norfolk2.</title>
        <authorList>
            <person name="Jenkins J."/>
            <person name="Shu S."/>
            <person name="Grimwood J."/>
            <person name="Barry K."/>
            <person name="Goodstein D."/>
            <person name="Schmutz J."/>
            <person name="Leebens-Mack J."/>
            <person name="Osbourn A."/>
        </authorList>
    </citation>
    <scope>NUCLEOTIDE SEQUENCE [LARGE SCALE GENOMIC DNA]</scope>
    <source>
        <strain evidence="8">JIC</strain>
    </source>
</reference>
<dbReference type="Gene3D" id="3.40.50.620">
    <property type="entry name" value="HUPs"/>
    <property type="match status" value="1"/>
</dbReference>
<feature type="region of interest" description="Disordered" evidence="6">
    <location>
        <begin position="363"/>
        <end position="406"/>
    </location>
</feature>
<accession>A0AAW1LK96</accession>
<dbReference type="EC" id="2.3.2.27" evidence="2"/>
<dbReference type="AlphaFoldDB" id="A0AAW1LK96"/>
<dbReference type="SUPFAM" id="SSF52402">
    <property type="entry name" value="Adenine nucleotide alpha hydrolases-like"/>
    <property type="match status" value="1"/>
</dbReference>
<comment type="catalytic activity">
    <reaction evidence="1">
        <text>S-ubiquitinyl-[E2 ubiquitin-conjugating enzyme]-L-cysteine + [acceptor protein]-L-lysine = [E2 ubiquitin-conjugating enzyme]-L-cysteine + N(6)-ubiquitinyl-[acceptor protein]-L-lysine.</text>
        <dbReference type="EC" id="2.3.2.27"/>
    </reaction>
</comment>
<evidence type="ECO:0000256" key="6">
    <source>
        <dbReference type="SAM" id="MobiDB-lite"/>
    </source>
</evidence>
<dbReference type="InterPro" id="IPR051348">
    <property type="entry name" value="U-box_ubiquitin_ligases"/>
</dbReference>
<dbReference type="PROSITE" id="PS00108">
    <property type="entry name" value="PROTEIN_KINASE_ST"/>
    <property type="match status" value="1"/>
</dbReference>
<sequence>MWTGKGSGGKKGGGNGVVAVAIDKDKSSQYALRWAIDNLVTQGRSLVLIHVIPDSSFSGVSNAIISSSPSTSPNNQMVDKQTKELFLTFRCFCTRKDIRCLEITLRDADVARALSEYASYAAIENLVLGASKGGIIRKFKQTDVPTLVSRSAPDFCNVFVISKSKISAVRKASRPVPFLSPLKSHLDNLSREKPNAVDPTDSPPRQSLSSIGDKPFQRPQRDDHDIGRSGRINERLLFSDIPEGDTDLSFVSSDRMSIDQGHLSPLHYDYMDSSRTPRMSTSSDHSFGSLCFPQRSNDIASFRDFSFLSQESGIPSSASSQHGEEMEYEMRRLRLELKQTMEMYSEACKEAVIAKEREKQRAMDLHRWRHEEERKSETTGISEERGKSSRSSEPGKGRMLEQTAEDTSTYSSLRYRKYSIEEIEEATDHFSQSLKIGEGGYGPVFKCYLDHTQVAVKVLRPDAAQGRTQFQQEVEVLSCIRHPHMVLLLGACPEYGCIVYEYMANGSLDDRLFCRGKTPPLCWQVRFRIAAEVATGLHFLHQTKPEPLVHRDLKPANILLDRYFVSKIGDVGLARLVPPSVADHITQYCMTSAAGTFCYIDPEYQLTGMLGVKSDVYSLGVVLLQILTARPPMGLAHQVDCSIERGTFGDILDPLVPDWPMEEALTLAKIAIQCAEMRRKDRPDLGKEVLAVLNRLRDFADDRSPPFMFYVTASANPSPLHSQTSISQEAVSDPEAASSTQVPSSTSSPKDDTE</sequence>
<evidence type="ECO:0000313" key="9">
    <source>
        <dbReference type="Proteomes" id="UP001443914"/>
    </source>
</evidence>
<keyword evidence="5" id="KW-0067">ATP-binding</keyword>
<feature type="compositionally biased region" description="Polar residues" evidence="6">
    <location>
        <begin position="715"/>
        <end position="730"/>
    </location>
</feature>
<evidence type="ECO:0000256" key="2">
    <source>
        <dbReference type="ARBA" id="ARBA00012483"/>
    </source>
</evidence>
<dbReference type="Gene3D" id="1.10.510.10">
    <property type="entry name" value="Transferase(Phosphotransferase) domain 1"/>
    <property type="match status" value="1"/>
</dbReference>
<dbReference type="InterPro" id="IPR008271">
    <property type="entry name" value="Ser/Thr_kinase_AS"/>
</dbReference>